<dbReference type="EMBL" id="AAIVIG010000067">
    <property type="protein sequence ID" value="ECI4938577.1"/>
    <property type="molecule type" value="Genomic_DNA"/>
</dbReference>
<dbReference type="Proteomes" id="UP000254124">
    <property type="component" value="Unassembled WGS sequence"/>
</dbReference>
<organism evidence="3 4">
    <name type="scientific">Salmonella enterica subsp. arizonae</name>
    <dbReference type="NCBI Taxonomy" id="59203"/>
    <lineage>
        <taxon>Bacteria</taxon>
        <taxon>Pseudomonadati</taxon>
        <taxon>Pseudomonadota</taxon>
        <taxon>Gammaproteobacteria</taxon>
        <taxon>Enterobacterales</taxon>
        <taxon>Enterobacteriaceae</taxon>
        <taxon>Salmonella</taxon>
    </lineage>
</organism>
<dbReference type="Proteomes" id="UP000839688">
    <property type="component" value="Unassembled WGS sequence"/>
</dbReference>
<evidence type="ECO:0000313" key="2">
    <source>
        <dbReference type="EMBL" id="EDH0572702.1"/>
    </source>
</evidence>
<dbReference type="Pfam" id="PF19940">
    <property type="entry name" value="DUF6402"/>
    <property type="match status" value="1"/>
</dbReference>
<dbReference type="InterPro" id="IPR045646">
    <property type="entry name" value="DUF6402"/>
</dbReference>
<dbReference type="EMBL" id="AAMGFJ010000050">
    <property type="protein sequence ID" value="EDH0572702.1"/>
    <property type="molecule type" value="Genomic_DNA"/>
</dbReference>
<evidence type="ECO:0000313" key="3">
    <source>
        <dbReference type="EMBL" id="SUG16546.1"/>
    </source>
</evidence>
<gene>
    <name evidence="2" type="ORF">AHX45_22000</name>
    <name evidence="1" type="ORF">DSQ81_23725</name>
    <name evidence="3" type="ORF">NCTC7295_04261</name>
</gene>
<dbReference type="EMBL" id="UGWZ01000001">
    <property type="protein sequence ID" value="SUG16546.1"/>
    <property type="molecule type" value="Genomic_DNA"/>
</dbReference>
<reference evidence="3 4" key="1">
    <citation type="submission" date="2018-06" db="EMBL/GenBank/DDBJ databases">
        <authorList>
            <consortium name="Pathogen Informatics"/>
            <person name="Doyle S."/>
        </authorList>
    </citation>
    <scope>NUCLEOTIDE SEQUENCE [LARGE SCALE GENOMIC DNA]</scope>
    <source>
        <strain evidence="3 4">NCTC7295</strain>
    </source>
</reference>
<proteinExistence type="predicted"/>
<name>A0A379S6R2_SALER</name>
<reference evidence="2" key="3">
    <citation type="submission" date="2018-07" db="EMBL/GenBank/DDBJ databases">
        <authorList>
            <consortium name="GenomeTrakr network: Whole genome sequencing for foodborne pathogen traceback"/>
        </authorList>
    </citation>
    <scope>NUCLEOTIDE SEQUENCE</scope>
    <source>
        <strain evidence="2">FDA00001204</strain>
    </source>
</reference>
<dbReference type="AlphaFoldDB" id="A0A379S6R2"/>
<evidence type="ECO:0000313" key="1">
    <source>
        <dbReference type="EMBL" id="ECI4938577.1"/>
    </source>
</evidence>
<sequence length="289" mass="32811">MAVSSTTTTKEQEQQEKKVSVDFFHIDMIPDAMDKMKWPVAAKLMRHWFDTKPSFSYTAQSKKSAQDADPTTLPESQINCDIIKMSWAIQYEQVKNGINELSRIWKSEKGIKRLKFQLGKKGSFNEEGILLGYSENIKELDADAQVNILVIGSKFDTVNEWYGAMGNSTLKVCIRGRTSKSGSENIFTVDKLGFYLKDTYDFVDEGKTPEPLGIWSKNRILDKAESALYMSTYLSGVWGVLARDFTGFVPVFNADFRKWQAKHNTGGDFIVLSDILWLEPLPKDKVIVL</sequence>
<protein>
    <submittedName>
        <fullName evidence="3">Uncharacterized protein</fullName>
    </submittedName>
</protein>
<accession>A0A379S6R2</accession>
<reference evidence="1" key="2">
    <citation type="submission" date="2018-07" db="EMBL/GenBank/DDBJ databases">
        <authorList>
            <person name="Ashton P.M."/>
            <person name="Dallman T."/>
            <person name="Nair S."/>
            <person name="De Pinna E."/>
            <person name="Peters T."/>
            <person name="Grant K."/>
        </authorList>
    </citation>
    <scope>NUCLEOTIDE SEQUENCE [LARGE SCALE GENOMIC DNA]</scope>
    <source>
        <strain evidence="1">475813</strain>
    </source>
</reference>
<evidence type="ECO:0000313" key="4">
    <source>
        <dbReference type="Proteomes" id="UP000254124"/>
    </source>
</evidence>